<name>A0A3A1URE8_9BACL</name>
<proteinExistence type="predicted"/>
<dbReference type="Pfam" id="PF16472">
    <property type="entry name" value="DUF5050"/>
    <property type="match status" value="1"/>
</dbReference>
<dbReference type="OrthoDB" id="2663624at2"/>
<evidence type="ECO:0000259" key="1">
    <source>
        <dbReference type="Pfam" id="PF16472"/>
    </source>
</evidence>
<gene>
    <name evidence="2" type="ORF">D3P08_19145</name>
</gene>
<dbReference type="InterPro" id="IPR032485">
    <property type="entry name" value="LRP1-like_beta_prop"/>
</dbReference>
<keyword evidence="3" id="KW-1185">Reference proteome</keyword>
<dbReference type="Gene3D" id="2.120.10.30">
    <property type="entry name" value="TolB, C-terminal domain"/>
    <property type="match status" value="1"/>
</dbReference>
<reference evidence="2 3" key="1">
    <citation type="submission" date="2018-09" db="EMBL/GenBank/DDBJ databases">
        <title>Paenibacillus aracenensis nov. sp. isolated from a cave in southern Spain.</title>
        <authorList>
            <person name="Jurado V."/>
            <person name="Gutierrez-Patricio S."/>
            <person name="Gonzalez-Pimentel J.L."/>
            <person name="Miller A.Z."/>
            <person name="Laiz L."/>
            <person name="Saiz-Jimenez C."/>
        </authorList>
    </citation>
    <scope>NUCLEOTIDE SEQUENCE [LARGE SCALE GENOMIC DNA]</scope>
    <source>
        <strain evidence="2 3">DSM 22867</strain>
    </source>
</reference>
<protein>
    <submittedName>
        <fullName evidence="2">DUF5050 domain-containing protein</fullName>
    </submittedName>
</protein>
<dbReference type="EMBL" id="QXQA01000013">
    <property type="protein sequence ID" value="RIX50814.1"/>
    <property type="molecule type" value="Genomic_DNA"/>
</dbReference>
<evidence type="ECO:0000313" key="2">
    <source>
        <dbReference type="EMBL" id="RIX50814.1"/>
    </source>
</evidence>
<dbReference type="InterPro" id="IPR011042">
    <property type="entry name" value="6-blade_b-propeller_TolB-like"/>
</dbReference>
<comment type="caution">
    <text evidence="2">The sequence shown here is derived from an EMBL/GenBank/DDBJ whole genome shotgun (WGS) entry which is preliminary data.</text>
</comment>
<accession>A0A3A1URE8</accession>
<dbReference type="AlphaFoldDB" id="A0A3A1URE8"/>
<feature type="domain" description="Prolow-density lipoprotein receptor-related protein 1-like beta-propeller" evidence="1">
    <location>
        <begin position="4"/>
        <end position="257"/>
    </location>
</feature>
<organism evidence="2 3">
    <name type="scientific">Paenibacillus nanensis</name>
    <dbReference type="NCBI Taxonomy" id="393251"/>
    <lineage>
        <taxon>Bacteria</taxon>
        <taxon>Bacillati</taxon>
        <taxon>Bacillota</taxon>
        <taxon>Bacilli</taxon>
        <taxon>Bacillales</taxon>
        <taxon>Paenibacillaceae</taxon>
        <taxon>Paenibacillus</taxon>
    </lineage>
</organism>
<evidence type="ECO:0000313" key="3">
    <source>
        <dbReference type="Proteomes" id="UP000266482"/>
    </source>
</evidence>
<dbReference type="Proteomes" id="UP000266482">
    <property type="component" value="Unassembled WGS sequence"/>
</dbReference>
<dbReference type="SUPFAM" id="SSF63825">
    <property type="entry name" value="YWTD domain"/>
    <property type="match status" value="1"/>
</dbReference>
<sequence>MAMNANIQNGGLVLQIDDRLLLTDRKGGSGTYMLQLHSDEPARVLSAGLLWDMNVDGEAVYYSDQRRRHAVYRLELGTLREEPLVNKPCCQLQLRGDWLYYIEESSQRLYRRRLDGREEQAVAEEKVWGYVWAEGRLYYSTPRGIKRSDSDGSYHELITDAAGLQLLYAGGRLVFSDHKRQGALTLMDTDGGHSVALDGIQTASLNTDGEYVYCANALNNRSIYRVDPASGRSIRISGDSADFLHIAGDTLYYCHDREWYRLPLAGGEATRIVL</sequence>